<dbReference type="Proteomes" id="UP000244880">
    <property type="component" value="Unassembled WGS sequence"/>
</dbReference>
<proteinExistence type="predicted"/>
<name>A0A2R8B8R9_9RHOB</name>
<evidence type="ECO:0000313" key="3">
    <source>
        <dbReference type="Proteomes" id="UP000244880"/>
    </source>
</evidence>
<dbReference type="RefSeq" id="WP_108826637.1">
    <property type="nucleotide sequence ID" value="NZ_OMOR01000001.1"/>
</dbReference>
<reference evidence="2 3" key="1">
    <citation type="submission" date="2018-03" db="EMBL/GenBank/DDBJ databases">
        <authorList>
            <person name="Keele B.F."/>
        </authorList>
    </citation>
    <scope>NUCLEOTIDE SEQUENCE [LARGE SCALE GENOMIC DNA]</scope>
    <source>
        <strain evidence="2 3">CECT 8599</strain>
    </source>
</reference>
<keyword evidence="3" id="KW-1185">Reference proteome</keyword>
<evidence type="ECO:0000313" key="2">
    <source>
        <dbReference type="EMBL" id="SPH19282.1"/>
    </source>
</evidence>
<dbReference type="OrthoDB" id="7856755at2"/>
<sequence length="156" mass="16932">MPVSRILIIAAITALPFATSATAQTTDCRFDEGFCVPFVGCSETTGAYYVGRSYGQRSGPVAAISNTGRVCQGRWWRNALGIGRARFTCDDGAKGEARYTYFDSRSGTATGKGWTNRNEKLRFWAGHQVLSYVLANEGETKDLTACVQDALKAARP</sequence>
<dbReference type="EMBL" id="OMOR01000001">
    <property type="protein sequence ID" value="SPH19282.1"/>
    <property type="molecule type" value="Genomic_DNA"/>
</dbReference>
<gene>
    <name evidence="2" type="ORF">ASD8599_00006</name>
</gene>
<keyword evidence="1" id="KW-0732">Signal</keyword>
<dbReference type="AlphaFoldDB" id="A0A2R8B8R9"/>
<protein>
    <submittedName>
        <fullName evidence="2">Uncharacterized protein</fullName>
    </submittedName>
</protein>
<evidence type="ECO:0000256" key="1">
    <source>
        <dbReference type="SAM" id="SignalP"/>
    </source>
</evidence>
<accession>A0A2R8B8R9</accession>
<feature type="chain" id="PRO_5015324822" evidence="1">
    <location>
        <begin position="24"/>
        <end position="156"/>
    </location>
</feature>
<feature type="signal peptide" evidence="1">
    <location>
        <begin position="1"/>
        <end position="23"/>
    </location>
</feature>
<organism evidence="2 3">
    <name type="scientific">Ascidiaceihabitans donghaensis</name>
    <dbReference type="NCBI Taxonomy" id="1510460"/>
    <lineage>
        <taxon>Bacteria</taxon>
        <taxon>Pseudomonadati</taxon>
        <taxon>Pseudomonadota</taxon>
        <taxon>Alphaproteobacteria</taxon>
        <taxon>Rhodobacterales</taxon>
        <taxon>Paracoccaceae</taxon>
        <taxon>Ascidiaceihabitans</taxon>
    </lineage>
</organism>